<sequence>MNLEDEFARHRGDLVAYCYRMLGSLHDAEDAVQETYLRAWRGFAEFERRSSVKTWLYRIATRTCLNALKHSSRRMVPSAIGAPGSDPDRLDARMLEASWLEPFPDRLPSADPAQVVDARQSLRLALVAALQHLPPRRRAVLILRDVLAWRASETAELLETTTTAVHSSLRRARADLATLAPAEEQFGEPAEPERRALLDRYARAFEETDLAALEDLLTQEVRWEMPPIPTWFDGREDVLRLLAAKLRPEGGQRIAVATSANGRPAFAVYNRGPDDVFHAHSVQVLTVTKAGIAAVLAFHRADLFPLFGLPVERGARGG</sequence>
<dbReference type="Gene3D" id="3.10.450.50">
    <property type="match status" value="1"/>
</dbReference>
<evidence type="ECO:0000256" key="5">
    <source>
        <dbReference type="ARBA" id="ARBA00023163"/>
    </source>
</evidence>
<dbReference type="InterPro" id="IPR013325">
    <property type="entry name" value="RNA_pol_sigma_r2"/>
</dbReference>
<proteinExistence type="inferred from homology"/>
<feature type="domain" description="RNA polymerase sigma-70 region 2" evidence="6">
    <location>
        <begin position="7"/>
        <end position="73"/>
    </location>
</feature>
<feature type="domain" description="SnoaL-like" evidence="8">
    <location>
        <begin position="199"/>
        <end position="287"/>
    </location>
</feature>
<dbReference type="InterPro" id="IPR037401">
    <property type="entry name" value="SnoaL-like"/>
</dbReference>
<keyword evidence="9" id="KW-0808">Transferase</keyword>
<dbReference type="Pfam" id="PF08281">
    <property type="entry name" value="Sigma70_r4_2"/>
    <property type="match status" value="1"/>
</dbReference>
<organism evidence="9 10">
    <name type="scientific">Streptodolium elevatio</name>
    <dbReference type="NCBI Taxonomy" id="3157996"/>
    <lineage>
        <taxon>Bacteria</taxon>
        <taxon>Bacillati</taxon>
        <taxon>Actinomycetota</taxon>
        <taxon>Actinomycetes</taxon>
        <taxon>Kitasatosporales</taxon>
        <taxon>Streptomycetaceae</taxon>
        <taxon>Streptodolium</taxon>
    </lineage>
</organism>
<comment type="similarity">
    <text evidence="1">Belongs to the sigma-70 factor family. ECF subfamily.</text>
</comment>
<accession>A0ABV3DP69</accession>
<evidence type="ECO:0000313" key="10">
    <source>
        <dbReference type="Proteomes" id="UP001551482"/>
    </source>
</evidence>
<dbReference type="SUPFAM" id="SSF88946">
    <property type="entry name" value="Sigma2 domain of RNA polymerase sigma factors"/>
    <property type="match status" value="1"/>
</dbReference>
<dbReference type="RefSeq" id="WP_358359612.1">
    <property type="nucleotide sequence ID" value="NZ_JBEZFP010000092.1"/>
</dbReference>
<keyword evidence="3" id="KW-0805">Transcription regulation</keyword>
<dbReference type="PANTHER" id="PTHR30173:SF36">
    <property type="entry name" value="ECF RNA POLYMERASE SIGMA FACTOR SIGJ"/>
    <property type="match status" value="1"/>
</dbReference>
<dbReference type="PANTHER" id="PTHR30173">
    <property type="entry name" value="SIGMA 19 FACTOR"/>
    <property type="match status" value="1"/>
</dbReference>
<dbReference type="Gene3D" id="1.10.10.10">
    <property type="entry name" value="Winged helix-like DNA-binding domain superfamily/Winged helix DNA-binding domain"/>
    <property type="match status" value="1"/>
</dbReference>
<dbReference type="InterPro" id="IPR052704">
    <property type="entry name" value="ECF_Sigma-70_Domain"/>
</dbReference>
<dbReference type="InterPro" id="IPR014284">
    <property type="entry name" value="RNA_pol_sigma-70_dom"/>
</dbReference>
<protein>
    <submittedName>
        <fullName evidence="9">RNA polymerase subunit sigma-70</fullName>
        <ecNumber evidence="9">2.7.7.6</ecNumber>
    </submittedName>
</protein>
<evidence type="ECO:0000256" key="3">
    <source>
        <dbReference type="ARBA" id="ARBA00023015"/>
    </source>
</evidence>
<dbReference type="SUPFAM" id="SSF88659">
    <property type="entry name" value="Sigma3 and sigma4 domains of RNA polymerase sigma factors"/>
    <property type="match status" value="1"/>
</dbReference>
<evidence type="ECO:0000259" key="8">
    <source>
        <dbReference type="Pfam" id="PF12680"/>
    </source>
</evidence>
<evidence type="ECO:0000256" key="1">
    <source>
        <dbReference type="ARBA" id="ARBA00010641"/>
    </source>
</evidence>
<dbReference type="InterPro" id="IPR007627">
    <property type="entry name" value="RNA_pol_sigma70_r2"/>
</dbReference>
<dbReference type="InterPro" id="IPR032710">
    <property type="entry name" value="NTF2-like_dom_sf"/>
</dbReference>
<dbReference type="Pfam" id="PF12680">
    <property type="entry name" value="SnoaL_2"/>
    <property type="match status" value="1"/>
</dbReference>
<comment type="subunit">
    <text evidence="2">Interacts transiently with the RNA polymerase catalytic core formed by RpoA, RpoB, RpoC and RpoZ (2 alpha, 1 beta, 1 beta' and 1 omega subunit) to form the RNA polymerase holoenzyme that can initiate transcription.</text>
</comment>
<dbReference type="InterPro" id="IPR036388">
    <property type="entry name" value="WH-like_DNA-bd_sf"/>
</dbReference>
<reference evidence="9 10" key="1">
    <citation type="submission" date="2024-06" db="EMBL/GenBank/DDBJ databases">
        <title>The Natural Products Discovery Center: Release of the First 8490 Sequenced Strains for Exploring Actinobacteria Biosynthetic Diversity.</title>
        <authorList>
            <person name="Kalkreuter E."/>
            <person name="Kautsar S.A."/>
            <person name="Yang D."/>
            <person name="Bader C.D."/>
            <person name="Teijaro C.N."/>
            <person name="Fluegel L."/>
            <person name="Davis C.M."/>
            <person name="Simpson J.R."/>
            <person name="Lauterbach L."/>
            <person name="Steele A.D."/>
            <person name="Gui C."/>
            <person name="Meng S."/>
            <person name="Li G."/>
            <person name="Viehrig K."/>
            <person name="Ye F."/>
            <person name="Su P."/>
            <person name="Kiefer A.F."/>
            <person name="Nichols A."/>
            <person name="Cepeda A.J."/>
            <person name="Yan W."/>
            <person name="Fan B."/>
            <person name="Jiang Y."/>
            <person name="Adhikari A."/>
            <person name="Zheng C.-J."/>
            <person name="Schuster L."/>
            <person name="Cowan T.M."/>
            <person name="Smanski M.J."/>
            <person name="Chevrette M.G."/>
            <person name="De Carvalho L.P.S."/>
            <person name="Shen B."/>
        </authorList>
    </citation>
    <scope>NUCLEOTIDE SEQUENCE [LARGE SCALE GENOMIC DNA]</scope>
    <source>
        <strain evidence="9 10">NPDC048946</strain>
    </source>
</reference>
<keyword evidence="9" id="KW-0548">Nucleotidyltransferase</keyword>
<dbReference type="EMBL" id="JBEZFP010000092">
    <property type="protein sequence ID" value="MEU8137551.1"/>
    <property type="molecule type" value="Genomic_DNA"/>
</dbReference>
<gene>
    <name evidence="9" type="ORF">AB0C36_29070</name>
</gene>
<dbReference type="Proteomes" id="UP001551482">
    <property type="component" value="Unassembled WGS sequence"/>
</dbReference>
<dbReference type="EC" id="2.7.7.6" evidence="9"/>
<evidence type="ECO:0000313" key="9">
    <source>
        <dbReference type="EMBL" id="MEU8137551.1"/>
    </source>
</evidence>
<keyword evidence="4" id="KW-0731">Sigma factor</keyword>
<evidence type="ECO:0000259" key="6">
    <source>
        <dbReference type="Pfam" id="PF04542"/>
    </source>
</evidence>
<keyword evidence="10" id="KW-1185">Reference proteome</keyword>
<feature type="domain" description="RNA polymerase sigma factor 70 region 4 type 2" evidence="7">
    <location>
        <begin position="124"/>
        <end position="176"/>
    </location>
</feature>
<name>A0ABV3DP69_9ACTN</name>
<dbReference type="Gene3D" id="1.10.1740.10">
    <property type="match status" value="1"/>
</dbReference>
<dbReference type="Pfam" id="PF04542">
    <property type="entry name" value="Sigma70_r2"/>
    <property type="match status" value="1"/>
</dbReference>
<dbReference type="GO" id="GO:0003899">
    <property type="term" value="F:DNA-directed RNA polymerase activity"/>
    <property type="evidence" value="ECO:0007669"/>
    <property type="project" value="UniProtKB-EC"/>
</dbReference>
<keyword evidence="5" id="KW-0804">Transcription</keyword>
<evidence type="ECO:0000256" key="2">
    <source>
        <dbReference type="ARBA" id="ARBA00011344"/>
    </source>
</evidence>
<dbReference type="NCBIfam" id="TIGR02960">
    <property type="entry name" value="SigX5"/>
    <property type="match status" value="1"/>
</dbReference>
<evidence type="ECO:0000256" key="4">
    <source>
        <dbReference type="ARBA" id="ARBA00023082"/>
    </source>
</evidence>
<dbReference type="InterPro" id="IPR014305">
    <property type="entry name" value="RNA_pol_sigma-G_actinobac"/>
</dbReference>
<comment type="caution">
    <text evidence="9">The sequence shown here is derived from an EMBL/GenBank/DDBJ whole genome shotgun (WGS) entry which is preliminary data.</text>
</comment>
<dbReference type="InterPro" id="IPR013249">
    <property type="entry name" value="RNA_pol_sigma70_r4_t2"/>
</dbReference>
<evidence type="ECO:0000259" key="7">
    <source>
        <dbReference type="Pfam" id="PF08281"/>
    </source>
</evidence>
<dbReference type="InterPro" id="IPR013324">
    <property type="entry name" value="RNA_pol_sigma_r3/r4-like"/>
</dbReference>
<dbReference type="NCBIfam" id="TIGR02937">
    <property type="entry name" value="sigma70-ECF"/>
    <property type="match status" value="1"/>
</dbReference>
<dbReference type="SUPFAM" id="SSF54427">
    <property type="entry name" value="NTF2-like"/>
    <property type="match status" value="1"/>
</dbReference>
<dbReference type="NCBIfam" id="NF006089">
    <property type="entry name" value="PRK08241.1"/>
    <property type="match status" value="1"/>
</dbReference>